<keyword evidence="1 2" id="KW-0238">DNA-binding</keyword>
<evidence type="ECO:0000256" key="1">
    <source>
        <dbReference type="ARBA" id="ARBA00023125"/>
    </source>
</evidence>
<dbReference type="PROSITE" id="PS50977">
    <property type="entry name" value="HTH_TETR_2"/>
    <property type="match status" value="1"/>
</dbReference>
<dbReference type="InterPro" id="IPR009057">
    <property type="entry name" value="Homeodomain-like_sf"/>
</dbReference>
<evidence type="ECO:0000313" key="4">
    <source>
        <dbReference type="EMBL" id="MBJ8342597.1"/>
    </source>
</evidence>
<comment type="caution">
    <text evidence="4">The sequence shown here is derived from an EMBL/GenBank/DDBJ whole genome shotgun (WGS) entry which is preliminary data.</text>
</comment>
<dbReference type="Pfam" id="PF17940">
    <property type="entry name" value="TetR_C_31"/>
    <property type="match status" value="1"/>
</dbReference>
<dbReference type="InterPro" id="IPR041583">
    <property type="entry name" value="TetR_C_31"/>
</dbReference>
<feature type="domain" description="HTH tetR-type" evidence="3">
    <location>
        <begin position="5"/>
        <end position="65"/>
    </location>
</feature>
<dbReference type="GO" id="GO:0003677">
    <property type="term" value="F:DNA binding"/>
    <property type="evidence" value="ECO:0007669"/>
    <property type="project" value="UniProtKB-UniRule"/>
</dbReference>
<dbReference type="SUPFAM" id="SSF46689">
    <property type="entry name" value="Homeodomain-like"/>
    <property type="match status" value="1"/>
</dbReference>
<dbReference type="RefSeq" id="WP_199708251.1">
    <property type="nucleotide sequence ID" value="NZ_JAEMNV010000012.1"/>
</dbReference>
<dbReference type="InterPro" id="IPR001647">
    <property type="entry name" value="HTH_TetR"/>
</dbReference>
<protein>
    <submittedName>
        <fullName evidence="4">TetR family transcriptional regulator</fullName>
    </submittedName>
</protein>
<dbReference type="Gene3D" id="1.10.357.10">
    <property type="entry name" value="Tetracycline Repressor, domain 2"/>
    <property type="match status" value="1"/>
</dbReference>
<dbReference type="Proteomes" id="UP000655868">
    <property type="component" value="Unassembled WGS sequence"/>
</dbReference>
<reference evidence="4" key="1">
    <citation type="submission" date="2020-12" db="EMBL/GenBank/DDBJ databases">
        <title>Antrihabitans popcorni sp. nov. and Antrihabitans auranticaus sp. nov., isolated from a larva cave.</title>
        <authorList>
            <person name="Lee S.D."/>
            <person name="Kim I.S."/>
        </authorList>
    </citation>
    <scope>NUCLEOTIDE SEQUENCE</scope>
    <source>
        <strain evidence="4">YC3-6</strain>
    </source>
</reference>
<accession>A0A934NWL5</accession>
<evidence type="ECO:0000259" key="3">
    <source>
        <dbReference type="PROSITE" id="PS50977"/>
    </source>
</evidence>
<dbReference type="AlphaFoldDB" id="A0A934NWL5"/>
<gene>
    <name evidence="4" type="ORF">JGU71_27280</name>
</gene>
<organism evidence="4 5">
    <name type="scientific">Antrihabitans stalagmiti</name>
    <dbReference type="NCBI Taxonomy" id="2799499"/>
    <lineage>
        <taxon>Bacteria</taxon>
        <taxon>Bacillati</taxon>
        <taxon>Actinomycetota</taxon>
        <taxon>Actinomycetes</taxon>
        <taxon>Mycobacteriales</taxon>
        <taxon>Nocardiaceae</taxon>
        <taxon>Antrihabitans</taxon>
    </lineage>
</organism>
<feature type="DNA-binding region" description="H-T-H motif" evidence="2">
    <location>
        <begin position="28"/>
        <end position="47"/>
    </location>
</feature>
<keyword evidence="5" id="KW-1185">Reference proteome</keyword>
<dbReference type="EMBL" id="JAEMNV010000012">
    <property type="protein sequence ID" value="MBJ8342597.1"/>
    <property type="molecule type" value="Genomic_DNA"/>
</dbReference>
<sequence>MVANPERRAQLADAGLRVLASAGTRGLTHRAVDREAEAPEGTAANYFRTRDELLGALGERVFERIAPDPERLEQLAARTPGIELATDYVRYIVERTTAAPDLMRALFELRIEATRRPGLAQILRATLTSGYRGDVDYNVQAGLPGGAKEIAMLHYALDGLLFDQLTTSIDAGFPLDEVVTELVHRILGPATTSGPS</sequence>
<evidence type="ECO:0000256" key="2">
    <source>
        <dbReference type="PROSITE-ProRule" id="PRU00335"/>
    </source>
</evidence>
<proteinExistence type="predicted"/>
<name>A0A934NWL5_9NOCA</name>
<evidence type="ECO:0000313" key="5">
    <source>
        <dbReference type="Proteomes" id="UP000655868"/>
    </source>
</evidence>